<evidence type="ECO:0000256" key="2">
    <source>
        <dbReference type="ARBA" id="ARBA00023444"/>
    </source>
</evidence>
<sequence length="356" mass="40649">MQNVVSTISGSRLMDSTDKEILNLIQRDFPLEREPFSALGRELGLTGSEVIRRVEALKRGRVIRQISAIFDTRVLGYESTLVAATIPKDKLNAGAKAVNSHPGVSHNYERDDEFNLWYTVAVPPDSRLGLRGTVDVLHHISGAERTRILPTLKLFKIGVTLDMKEGATAKKEAPAYGERDRQGADRNVSEEDKAAIRALQEDIPLTPRPFDLWGREVGLSWEELIERAEDLKRRKIMRRFSAVLFHRKAGFRANAMGVWKVPPERVEEVGNMFAQYQAVSHCYERPTYEDWPYALFSMVHGRSVEECEAVLDAMAEESGLTERKSLYSTREYKKTRVRYFTPEMEAWERLYAGVLR</sequence>
<dbReference type="Gene3D" id="1.10.10.10">
    <property type="entry name" value="Winged helix-like DNA-binding domain superfamily/Winged helix DNA-binding domain"/>
    <property type="match status" value="1"/>
</dbReference>
<proteinExistence type="inferred from homology"/>
<evidence type="ECO:0000313" key="10">
    <source>
        <dbReference type="Proteomes" id="UP000025229"/>
    </source>
</evidence>
<protein>
    <recommendedName>
        <fullName evidence="4">siroheme decarboxylase</fullName>
        <ecNumber evidence="4">4.1.1.111</ecNumber>
    </recommendedName>
</protein>
<dbReference type="InterPro" id="IPR050684">
    <property type="entry name" value="HTH-Siroheme_Decarb"/>
</dbReference>
<dbReference type="Pfam" id="PF22451">
    <property type="entry name" value="NirdL-like_HTH"/>
    <property type="match status" value="2"/>
</dbReference>
<feature type="domain" description="Siroheme decarboxylase NirL-like HTH" evidence="8">
    <location>
        <begin position="192"/>
        <end position="238"/>
    </location>
</feature>
<dbReference type="PANTHER" id="PTHR43413:SF1">
    <property type="entry name" value="SIROHEME DECARBOXYLASE NIRL SUBUNIT"/>
    <property type="match status" value="1"/>
</dbReference>
<dbReference type="AlphaFoldDB" id="A0A023X625"/>
<evidence type="ECO:0000256" key="1">
    <source>
        <dbReference type="ARBA" id="ARBA00023239"/>
    </source>
</evidence>
<feature type="region of interest" description="Disordered" evidence="6">
    <location>
        <begin position="169"/>
        <end position="191"/>
    </location>
</feature>
<comment type="similarity">
    <text evidence="3">Belongs to the Ahb/Nir family.</text>
</comment>
<evidence type="ECO:0000256" key="4">
    <source>
        <dbReference type="ARBA" id="ARBA00023471"/>
    </source>
</evidence>
<evidence type="ECO:0000256" key="3">
    <source>
        <dbReference type="ARBA" id="ARBA00023457"/>
    </source>
</evidence>
<dbReference type="HOGENOM" id="CLU_049427_0_0_11"/>
<accession>A0A023X625</accession>
<keyword evidence="10" id="KW-1185">Reference proteome</keyword>
<feature type="domain" description="Siroheme decarboxylase AsnC-like ligand binding" evidence="7">
    <location>
        <begin position="248"/>
        <end position="333"/>
    </location>
</feature>
<feature type="domain" description="Siroheme decarboxylase AsnC-like ligand binding" evidence="7">
    <location>
        <begin position="75"/>
        <end position="156"/>
    </location>
</feature>
<dbReference type="InterPro" id="IPR036388">
    <property type="entry name" value="WH-like_DNA-bd_sf"/>
</dbReference>
<reference evidence="9 10" key="1">
    <citation type="submission" date="2014-03" db="EMBL/GenBank/DDBJ databases">
        <title>Complete genome sequence of the Radio-Resistant Rubrobacter radiotolerans RSPS-4.</title>
        <authorList>
            <person name="Egas C.C."/>
            <person name="Barroso C.C."/>
            <person name="Froufe H.J.C."/>
            <person name="Pacheco J.J."/>
            <person name="Albuquerque L.L."/>
            <person name="da Costa M.M.S."/>
        </authorList>
    </citation>
    <scope>NUCLEOTIDE SEQUENCE [LARGE SCALE GENOMIC DNA]</scope>
    <source>
        <strain evidence="9 10">RSPS-4</strain>
    </source>
</reference>
<dbReference type="KEGG" id="rrd:RradSPS_2515"/>
<dbReference type="PATRIC" id="fig|42256.3.peg.2563"/>
<feature type="domain" description="Siroheme decarboxylase NirL-like HTH" evidence="8">
    <location>
        <begin position="18"/>
        <end position="64"/>
    </location>
</feature>
<comment type="catalytic activity">
    <reaction evidence="5">
        <text>siroheme + 2 H(+) = 12,18-didecarboxysiroheme + 2 CO2</text>
        <dbReference type="Rhea" id="RHEA:19093"/>
        <dbReference type="ChEBI" id="CHEBI:15378"/>
        <dbReference type="ChEBI" id="CHEBI:16526"/>
        <dbReference type="ChEBI" id="CHEBI:60052"/>
        <dbReference type="ChEBI" id="CHEBI:140497"/>
        <dbReference type="EC" id="4.1.1.111"/>
    </reaction>
</comment>
<dbReference type="SMART" id="SM00344">
    <property type="entry name" value="HTH_ASNC"/>
    <property type="match status" value="1"/>
</dbReference>
<name>A0A023X625_RUBRA</name>
<dbReference type="InterPro" id="IPR036390">
    <property type="entry name" value="WH_DNA-bd_sf"/>
</dbReference>
<dbReference type="EMBL" id="CP007514">
    <property type="protein sequence ID" value="AHY47798.1"/>
    <property type="molecule type" value="Genomic_DNA"/>
</dbReference>
<dbReference type="SUPFAM" id="SSF46785">
    <property type="entry name" value="Winged helix' DNA-binding domain"/>
    <property type="match status" value="1"/>
</dbReference>
<evidence type="ECO:0000259" key="8">
    <source>
        <dbReference type="Pfam" id="PF22451"/>
    </source>
</evidence>
<gene>
    <name evidence="9" type="ORF">RradSPS_2515</name>
</gene>
<dbReference type="EC" id="4.1.1.111" evidence="4"/>
<dbReference type="InterPro" id="IPR053953">
    <property type="entry name" value="NirdL-like_HTH"/>
</dbReference>
<organism evidence="9 10">
    <name type="scientific">Rubrobacter radiotolerans</name>
    <name type="common">Arthrobacter radiotolerans</name>
    <dbReference type="NCBI Taxonomy" id="42256"/>
    <lineage>
        <taxon>Bacteria</taxon>
        <taxon>Bacillati</taxon>
        <taxon>Actinomycetota</taxon>
        <taxon>Rubrobacteria</taxon>
        <taxon>Rubrobacterales</taxon>
        <taxon>Rubrobacteraceae</taxon>
        <taxon>Rubrobacter</taxon>
    </lineage>
</organism>
<keyword evidence="1" id="KW-0456">Lyase</keyword>
<comment type="pathway">
    <text evidence="2">Porphyrin-containing compound metabolism.</text>
</comment>
<dbReference type="OrthoDB" id="3453230at2"/>
<dbReference type="PANTHER" id="PTHR43413">
    <property type="entry name" value="TRANSCRIPTIONAL REGULATOR, ASNC FAMILY"/>
    <property type="match status" value="1"/>
</dbReference>
<evidence type="ECO:0000256" key="6">
    <source>
        <dbReference type="SAM" id="MobiDB-lite"/>
    </source>
</evidence>
<dbReference type="eggNOG" id="COG1522">
    <property type="taxonomic scope" value="Bacteria"/>
</dbReference>
<dbReference type="GO" id="GO:0016829">
    <property type="term" value="F:lyase activity"/>
    <property type="evidence" value="ECO:0007669"/>
    <property type="project" value="UniProtKB-KW"/>
</dbReference>
<dbReference type="InterPro" id="IPR019888">
    <property type="entry name" value="Tscrpt_reg_AsnC-like"/>
</dbReference>
<evidence type="ECO:0000259" key="7">
    <source>
        <dbReference type="Pfam" id="PF17805"/>
    </source>
</evidence>
<dbReference type="Pfam" id="PF17805">
    <property type="entry name" value="AsnC_trans_reg2"/>
    <property type="match status" value="2"/>
</dbReference>
<evidence type="ECO:0000256" key="5">
    <source>
        <dbReference type="ARBA" id="ARBA00048470"/>
    </source>
</evidence>
<dbReference type="InterPro" id="IPR040523">
    <property type="entry name" value="AsnC_trans_reg2"/>
</dbReference>
<dbReference type="STRING" id="42256.RradSPS_2515"/>
<evidence type="ECO:0000313" key="9">
    <source>
        <dbReference type="EMBL" id="AHY47798.1"/>
    </source>
</evidence>
<dbReference type="Gene3D" id="3.30.70.3460">
    <property type="match status" value="2"/>
</dbReference>
<dbReference type="Proteomes" id="UP000025229">
    <property type="component" value="Chromosome"/>
</dbReference>